<evidence type="ECO:0000256" key="3">
    <source>
        <dbReference type="PROSITE-ProRule" id="PRU00176"/>
    </source>
</evidence>
<accession>A0A9P8TNQ3</accession>
<dbReference type="Gene3D" id="1.25.40.10">
    <property type="entry name" value="Tetratricopeptide repeat domain"/>
    <property type="match status" value="1"/>
</dbReference>
<feature type="domain" description="RRM" evidence="5">
    <location>
        <begin position="604"/>
        <end position="683"/>
    </location>
</feature>
<dbReference type="InterPro" id="IPR000504">
    <property type="entry name" value="RRM_dom"/>
</dbReference>
<proteinExistence type="predicted"/>
<dbReference type="PANTHER" id="PTHR24012">
    <property type="entry name" value="RNA BINDING PROTEIN"/>
    <property type="match status" value="1"/>
</dbReference>
<organism evidence="6 7">
    <name type="scientific">Wickerhamomyces pijperi</name>
    <name type="common">Yeast</name>
    <name type="synonym">Pichia pijperi</name>
    <dbReference type="NCBI Taxonomy" id="599730"/>
    <lineage>
        <taxon>Eukaryota</taxon>
        <taxon>Fungi</taxon>
        <taxon>Dikarya</taxon>
        <taxon>Ascomycota</taxon>
        <taxon>Saccharomycotina</taxon>
        <taxon>Saccharomycetes</taxon>
        <taxon>Phaffomycetales</taxon>
        <taxon>Wickerhamomycetaceae</taxon>
        <taxon>Wickerhamomyces</taxon>
    </lineage>
</organism>
<gene>
    <name evidence="6" type="ORF">WICPIJ_003978</name>
</gene>
<dbReference type="InterPro" id="IPR011990">
    <property type="entry name" value="TPR-like_helical_dom_sf"/>
</dbReference>
<sequence>MTESEPTELQLTTFLSEDDILEKITELDEQLNTKQTFRSLISLLKSQETQETDDHIDYSDFITLIREKFHTWCVLDYEDYQSWIHDISTKEQYGDVQDLKRVYELMEEDHKDWMSYSKLFQSLSAENDQSLPFDEEETRSLLNRARANTKFDFLHSRSIFLQIVAYHSKDTELLKELYIEQLSIPHSQIELTFQEYSSFISSQYPQNLYQVMMKSADSIYQRTMKLMDSTEEAWRFVQQVSAEDHTEPIGFDQWIQLMKFQHSSIPKKFRHANRLLPVLENAILYHNGDLSGLITVWLTYLSHLYEYSQYPITSTVTDYDRLINQELNRFIRCHPSRLIPLTETLKYHSDITIDKFEDLKQRSELILDNYRDSIEMRTYDDYHEWKNFHVSLLEYHVRVFQRSMNSESLETLKTVGTELFRKSMNQYELDPGHTVVKSVLSIYEKQMPEDKVRELYKELTSTFQAEADGWINWIQFEKRLSTKENNIENLMKVINSSLNKAHLISDSPDLLLEEVGLILSEFEYLLRSDMPRLRCIRSKCWKCWRELENRRLLEQVEAIDVEEASEQETSTNKRPLSEEPESVEPVKRVKVHATTEPHKNRESNLIQVTNIPLATTSDQIRQFFDKCGEILELTIHQDTATLLFDSEHSVLRAITRDHKPLNGSSVRVGRLEGNIIWVANYPADYTKSQLMDLFQDIDQGVDTSIVQSIRFPTLKTNTHRRFCYITYQTSQQAQSAVSKYHGTVINGFELVVKISNPNEKTERNDTKRRRDASDQDNKSIFIRNLDFYGMNEEKLREIFSKFGNIESVRVPLKPEFNNKRDSRVKVNNGFAFIRFETADEAINSVQEMDQRLVNGRSLHVSIAESKSKDETPVNQMDSSNELVTSPTSVLLKNVPDTYTAAELTSFIQAQIPELSQSEYEIEIHPNLQSSVIKCSTSQTAGLISLRLEGVTIQDLNDPSNGKVLSIGDVKELKSLQYQYSQLKNKNKNVSLMVPNRLQRRKMMREAAAAANCTEDSNLRTEPVREEKNTSNDQIELEKGSRDEVKTTKPKSNSDFRALFLSSLKK</sequence>
<feature type="region of interest" description="Disordered" evidence="4">
    <location>
        <begin position="1009"/>
        <end position="1050"/>
    </location>
</feature>
<feature type="region of interest" description="Disordered" evidence="4">
    <location>
        <begin position="562"/>
        <end position="586"/>
    </location>
</feature>
<dbReference type="PROSITE" id="PS50102">
    <property type="entry name" value="RRM"/>
    <property type="match status" value="3"/>
</dbReference>
<dbReference type="SUPFAM" id="SSF54928">
    <property type="entry name" value="RNA-binding domain, RBD"/>
    <property type="match status" value="2"/>
</dbReference>
<dbReference type="Gene3D" id="3.30.70.330">
    <property type="match status" value="4"/>
</dbReference>
<keyword evidence="7" id="KW-1185">Reference proteome</keyword>
<evidence type="ECO:0000313" key="7">
    <source>
        <dbReference type="Proteomes" id="UP000774326"/>
    </source>
</evidence>
<feature type="domain" description="RRM" evidence="5">
    <location>
        <begin position="674"/>
        <end position="757"/>
    </location>
</feature>
<evidence type="ECO:0000259" key="5">
    <source>
        <dbReference type="PROSITE" id="PS50102"/>
    </source>
</evidence>
<dbReference type="Proteomes" id="UP000774326">
    <property type="component" value="Unassembled WGS sequence"/>
</dbReference>
<evidence type="ECO:0000256" key="4">
    <source>
        <dbReference type="SAM" id="MobiDB-lite"/>
    </source>
</evidence>
<evidence type="ECO:0000256" key="1">
    <source>
        <dbReference type="ARBA" id="ARBA00022737"/>
    </source>
</evidence>
<dbReference type="AlphaFoldDB" id="A0A9P8TNQ3"/>
<keyword evidence="1" id="KW-0677">Repeat</keyword>
<dbReference type="Pfam" id="PF00076">
    <property type="entry name" value="RRM_1"/>
    <property type="match status" value="3"/>
</dbReference>
<protein>
    <recommendedName>
        <fullName evidence="5">RRM domain-containing protein</fullName>
    </recommendedName>
</protein>
<feature type="compositionally biased region" description="Basic and acidic residues" evidence="4">
    <location>
        <begin position="1016"/>
        <end position="1046"/>
    </location>
</feature>
<feature type="domain" description="RRM" evidence="5">
    <location>
        <begin position="778"/>
        <end position="865"/>
    </location>
</feature>
<dbReference type="EMBL" id="JAEUBG010002190">
    <property type="protein sequence ID" value="KAH3685041.1"/>
    <property type="molecule type" value="Genomic_DNA"/>
</dbReference>
<reference evidence="6" key="2">
    <citation type="submission" date="2021-01" db="EMBL/GenBank/DDBJ databases">
        <authorList>
            <person name="Schikora-Tamarit M.A."/>
        </authorList>
    </citation>
    <scope>NUCLEOTIDE SEQUENCE</scope>
    <source>
        <strain evidence="6">CBS2887</strain>
    </source>
</reference>
<dbReference type="GO" id="GO:0003723">
    <property type="term" value="F:RNA binding"/>
    <property type="evidence" value="ECO:0007669"/>
    <property type="project" value="UniProtKB-UniRule"/>
</dbReference>
<comment type="caution">
    <text evidence="6">The sequence shown here is derived from an EMBL/GenBank/DDBJ whole genome shotgun (WGS) entry which is preliminary data.</text>
</comment>
<keyword evidence="2 3" id="KW-0694">RNA-binding</keyword>
<dbReference type="InterPro" id="IPR012677">
    <property type="entry name" value="Nucleotide-bd_a/b_plait_sf"/>
</dbReference>
<name>A0A9P8TNQ3_WICPI</name>
<dbReference type="SMART" id="SM00360">
    <property type="entry name" value="RRM"/>
    <property type="match status" value="3"/>
</dbReference>
<evidence type="ECO:0000313" key="6">
    <source>
        <dbReference type="EMBL" id="KAH3685041.1"/>
    </source>
</evidence>
<dbReference type="InterPro" id="IPR035979">
    <property type="entry name" value="RBD_domain_sf"/>
</dbReference>
<reference evidence="6" key="1">
    <citation type="journal article" date="2021" name="Open Biol.">
        <title>Shared evolutionary footprints suggest mitochondrial oxidative damage underlies multiple complex I losses in fungi.</title>
        <authorList>
            <person name="Schikora-Tamarit M.A."/>
            <person name="Marcet-Houben M."/>
            <person name="Nosek J."/>
            <person name="Gabaldon T."/>
        </authorList>
    </citation>
    <scope>NUCLEOTIDE SEQUENCE</scope>
    <source>
        <strain evidence="6">CBS2887</strain>
    </source>
</reference>
<dbReference type="OrthoDB" id="360390at2759"/>
<evidence type="ECO:0000256" key="2">
    <source>
        <dbReference type="ARBA" id="ARBA00022884"/>
    </source>
</evidence>